<accession>A0A842HCR7</accession>
<dbReference type="EMBL" id="JACHVB010000020">
    <property type="protein sequence ID" value="MBC2593989.1"/>
    <property type="molecule type" value="Genomic_DNA"/>
</dbReference>
<gene>
    <name evidence="2" type="ORF">H5P28_06910</name>
</gene>
<dbReference type="PANTHER" id="PTHR16222:SF34">
    <property type="entry name" value="ADP-RIBOSYLGLYCOHYDROLASE"/>
    <property type="match status" value="1"/>
</dbReference>
<dbReference type="AlphaFoldDB" id="A0A842HCR7"/>
<keyword evidence="1" id="KW-0460">Magnesium</keyword>
<dbReference type="Proteomes" id="UP000546464">
    <property type="component" value="Unassembled WGS sequence"/>
</dbReference>
<dbReference type="InterPro" id="IPR036705">
    <property type="entry name" value="Ribosyl_crysJ1_sf"/>
</dbReference>
<keyword evidence="1" id="KW-0479">Metal-binding</keyword>
<evidence type="ECO:0000256" key="1">
    <source>
        <dbReference type="PIRSR" id="PIRSR605502-1"/>
    </source>
</evidence>
<proteinExistence type="predicted"/>
<reference evidence="2 3" key="1">
    <citation type="submission" date="2020-07" db="EMBL/GenBank/DDBJ databases">
        <authorList>
            <person name="Feng X."/>
        </authorList>
    </citation>
    <scope>NUCLEOTIDE SEQUENCE [LARGE SCALE GENOMIC DNA]</scope>
    <source>
        <strain evidence="2 3">JCM31066</strain>
    </source>
</reference>
<dbReference type="InterPro" id="IPR005502">
    <property type="entry name" value="Ribosyl_crysJ1"/>
</dbReference>
<dbReference type="SUPFAM" id="SSF101478">
    <property type="entry name" value="ADP-ribosylglycohydrolase"/>
    <property type="match status" value="1"/>
</dbReference>
<dbReference type="Gene3D" id="1.10.4080.10">
    <property type="entry name" value="ADP-ribosylation/Crystallin J1"/>
    <property type="match status" value="1"/>
</dbReference>
<dbReference type="GO" id="GO:0046872">
    <property type="term" value="F:metal ion binding"/>
    <property type="evidence" value="ECO:0007669"/>
    <property type="project" value="UniProtKB-KW"/>
</dbReference>
<keyword evidence="2" id="KW-0378">Hydrolase</keyword>
<dbReference type="Pfam" id="PF03747">
    <property type="entry name" value="ADP_ribosyl_GH"/>
    <property type="match status" value="1"/>
</dbReference>
<feature type="binding site" evidence="1">
    <location>
        <position position="312"/>
    </location>
    <ligand>
        <name>Mg(2+)</name>
        <dbReference type="ChEBI" id="CHEBI:18420"/>
        <label>1</label>
    </ligand>
</feature>
<evidence type="ECO:0000313" key="2">
    <source>
        <dbReference type="EMBL" id="MBC2593989.1"/>
    </source>
</evidence>
<protein>
    <submittedName>
        <fullName evidence="2">ADP-ribosylglycohydrolase family protein</fullName>
    </submittedName>
</protein>
<dbReference type="InterPro" id="IPR050792">
    <property type="entry name" value="ADP-ribosylglycohydrolase"/>
</dbReference>
<keyword evidence="3" id="KW-1185">Reference proteome</keyword>
<evidence type="ECO:0000313" key="3">
    <source>
        <dbReference type="Proteomes" id="UP000546464"/>
    </source>
</evidence>
<dbReference type="PANTHER" id="PTHR16222">
    <property type="entry name" value="ADP-RIBOSYLGLYCOHYDROLASE"/>
    <property type="match status" value="1"/>
</dbReference>
<comment type="caution">
    <text evidence="2">The sequence shown here is derived from an EMBL/GenBank/DDBJ whole genome shotgun (WGS) entry which is preliminary data.</text>
</comment>
<comment type="cofactor">
    <cofactor evidence="1">
        <name>Mg(2+)</name>
        <dbReference type="ChEBI" id="CHEBI:18420"/>
    </cofactor>
    <text evidence="1">Binds 2 magnesium ions per subunit.</text>
</comment>
<organism evidence="2 3">
    <name type="scientific">Ruficoccus amylovorans</name>
    <dbReference type="NCBI Taxonomy" id="1804625"/>
    <lineage>
        <taxon>Bacteria</taxon>
        <taxon>Pseudomonadati</taxon>
        <taxon>Verrucomicrobiota</taxon>
        <taxon>Opitutia</taxon>
        <taxon>Puniceicoccales</taxon>
        <taxon>Cerasicoccaceae</taxon>
        <taxon>Ruficoccus</taxon>
    </lineage>
</organism>
<dbReference type="RefSeq" id="WP_185674974.1">
    <property type="nucleotide sequence ID" value="NZ_JACHVB010000020.1"/>
</dbReference>
<name>A0A842HCR7_9BACT</name>
<dbReference type="GO" id="GO:0016787">
    <property type="term" value="F:hydrolase activity"/>
    <property type="evidence" value="ECO:0007669"/>
    <property type="project" value="UniProtKB-KW"/>
</dbReference>
<sequence>MKKSSSETPVGGGADEISFSSRLYGAFWGYFIGDALSMPCHGYAVPKRIRNDYGRIEGYRDPVLPHPQSTLFRTHYTATGPNGEIMHGREAEWRIPGTHFHQHLKAGDNTINVLLGRELLKSAVDHERYDPSAYVEAYTSFFLTPGRHNDTYIPASHRTFFENYGRGKDPWVCGEESNRIGGIAIALPLALYYARDLQAACKHVTQALSLTHKGEPEGRAAVLMVELLIYLLHGYTADKALYEHIRNWHAHPALNFTYRRWRDRLSDEEVAEHHCRNGATIDDALPLILFLILKYEGDFESIMLANANLGGDNSPRGAILGLLAGATGGCGQIPGEWVQGLSAYEELDVLADRLVSQVC</sequence>